<keyword evidence="2" id="KW-1185">Reference proteome</keyword>
<evidence type="ECO:0000313" key="2">
    <source>
        <dbReference type="Proteomes" id="UP000027120"/>
    </source>
</evidence>
<sequence length="91" mass="10613">MKILHYMRVNPFIQDAKRELVFNYEIETENALSSHPISLLSLNSPLKKKKTQSLCLTDKKEANNLFMEKPANSRMLNTENSYPIKQKIDTE</sequence>
<accession>A0A067DPZ2</accession>
<reference evidence="1 2" key="1">
    <citation type="submission" date="2014-04" db="EMBL/GenBank/DDBJ databases">
        <authorList>
            <consortium name="International Citrus Genome Consortium"/>
            <person name="Gmitter F."/>
            <person name="Chen C."/>
            <person name="Farmerie W."/>
            <person name="Harkins T."/>
            <person name="Desany B."/>
            <person name="Mohiuddin M."/>
            <person name="Kodira C."/>
            <person name="Borodovsky M."/>
            <person name="Lomsadze A."/>
            <person name="Burns P."/>
            <person name="Jenkins J."/>
            <person name="Prochnik S."/>
            <person name="Shu S."/>
            <person name="Chapman J."/>
            <person name="Pitluck S."/>
            <person name="Schmutz J."/>
            <person name="Rokhsar D."/>
        </authorList>
    </citation>
    <scope>NUCLEOTIDE SEQUENCE</scope>
</reference>
<dbReference type="AlphaFoldDB" id="A0A067DPZ2"/>
<proteinExistence type="predicted"/>
<evidence type="ECO:0000313" key="1">
    <source>
        <dbReference type="EMBL" id="KDO43635.1"/>
    </source>
</evidence>
<gene>
    <name evidence="1" type="ORF">CISIN_1g040191mg</name>
</gene>
<dbReference type="EMBL" id="KK785366">
    <property type="protein sequence ID" value="KDO43635.1"/>
    <property type="molecule type" value="Genomic_DNA"/>
</dbReference>
<organism evidence="1 2">
    <name type="scientific">Citrus sinensis</name>
    <name type="common">Sweet orange</name>
    <name type="synonym">Citrus aurantium var. sinensis</name>
    <dbReference type="NCBI Taxonomy" id="2711"/>
    <lineage>
        <taxon>Eukaryota</taxon>
        <taxon>Viridiplantae</taxon>
        <taxon>Streptophyta</taxon>
        <taxon>Embryophyta</taxon>
        <taxon>Tracheophyta</taxon>
        <taxon>Spermatophyta</taxon>
        <taxon>Magnoliopsida</taxon>
        <taxon>eudicotyledons</taxon>
        <taxon>Gunneridae</taxon>
        <taxon>Pentapetalae</taxon>
        <taxon>rosids</taxon>
        <taxon>malvids</taxon>
        <taxon>Sapindales</taxon>
        <taxon>Rutaceae</taxon>
        <taxon>Aurantioideae</taxon>
        <taxon>Citrus</taxon>
    </lineage>
</organism>
<dbReference type="Proteomes" id="UP000027120">
    <property type="component" value="Unassembled WGS sequence"/>
</dbReference>
<protein>
    <submittedName>
        <fullName evidence="1">Uncharacterized protein</fullName>
    </submittedName>
</protein>
<name>A0A067DPZ2_CITSI</name>